<feature type="non-terminal residue" evidence="1">
    <location>
        <position position="841"/>
    </location>
</feature>
<dbReference type="EMBL" id="CAJVQC010007800">
    <property type="protein sequence ID" value="CAG8584065.1"/>
    <property type="molecule type" value="Genomic_DNA"/>
</dbReference>
<name>A0ACA9MCP7_9GLOM</name>
<protein>
    <submittedName>
        <fullName evidence="1">24515_t:CDS:1</fullName>
    </submittedName>
</protein>
<comment type="caution">
    <text evidence="1">The sequence shown here is derived from an EMBL/GenBank/DDBJ whole genome shotgun (WGS) entry which is preliminary data.</text>
</comment>
<organism evidence="1 2">
    <name type="scientific">Racocetra persica</name>
    <dbReference type="NCBI Taxonomy" id="160502"/>
    <lineage>
        <taxon>Eukaryota</taxon>
        <taxon>Fungi</taxon>
        <taxon>Fungi incertae sedis</taxon>
        <taxon>Mucoromycota</taxon>
        <taxon>Glomeromycotina</taxon>
        <taxon>Glomeromycetes</taxon>
        <taxon>Diversisporales</taxon>
        <taxon>Gigasporaceae</taxon>
        <taxon>Racocetra</taxon>
    </lineage>
</organism>
<dbReference type="Proteomes" id="UP000789920">
    <property type="component" value="Unassembled WGS sequence"/>
</dbReference>
<evidence type="ECO:0000313" key="1">
    <source>
        <dbReference type="EMBL" id="CAG8584065.1"/>
    </source>
</evidence>
<evidence type="ECO:0000313" key="2">
    <source>
        <dbReference type="Proteomes" id="UP000789920"/>
    </source>
</evidence>
<reference evidence="1" key="1">
    <citation type="submission" date="2021-06" db="EMBL/GenBank/DDBJ databases">
        <authorList>
            <person name="Kallberg Y."/>
            <person name="Tangrot J."/>
            <person name="Rosling A."/>
        </authorList>
    </citation>
    <scope>NUCLEOTIDE SEQUENCE</scope>
    <source>
        <strain evidence="1">MA461A</strain>
    </source>
</reference>
<sequence>MSRVLRRTPSSGTMQSNISSIEAPSIMSGNTLNRPAQASQSLYPLCRDLLGRLYCVEGFEQYLLQGQRTMPSNGSLVGTPTSENGPSSLVLKYDPVTLLWQTFRLGYPLCALFNALNPQEPLRIDDSKPAKASVYNFLVACRKEFELKPEQVFSITQLYQDDTNGFVMVINTVKLVTDKIEEKGLLNLSRKKDLVRSDPMKPTDNRARVVHELLETERKYVQDMEVLQNYARELQNQYIVSADTIHLLFANLNQLVDFQRRFLIGVEATSSASPEEQSFVYEPFCANYQSASDLVIQELPSLQKLAHIVEPTYELPSLLIKPIQRICKYPLLLQELLKFTDKEDIHYEEIKCGLNAIKRVADRVNETRRQQENAAVVKDLERRVEDWKGHRIEQFGELLLEDVFTMSKDDSEREYHVYLFEKILLCCKETNAKKQQSKSQLLKNNNRKSKRASLQLKGRIFIHNITAAVDNSRSGCDSEMESFSLKCRNEEQLKQWKSTLEKLLTDSGNNNNRHTMTKGQFDNNATTPSKRTGLKSQSLPYGQLPSSYHEKGRPKTNDSVAPPPYAWDPNSPPIPPVMPNSHLQHRSQSSSSLQTMARNGLSTAPPTMATFPSNAIMQMENTGYYPNSPPPSYPGSPAPSTRSSATSHSSSNHMSIWQRRSVEHPSPLAGTIAKFMMNEDEEQNNIHPPPIQRSHSHSAAAGQTFQQTNGPVPNVPTHNVVNRLRSQSSPNIQAIQELQLENMAEPVPSIPNSSNPARQNVNNGLQSIEIEQRNMNFADDVFVIVVPQDIEYRELCDRVERKIRLCSTRRDESVPIRIRYQDEDGDHITINSDEDVSMAFE</sequence>
<accession>A0ACA9MCP7</accession>
<proteinExistence type="predicted"/>
<keyword evidence="2" id="KW-1185">Reference proteome</keyword>
<gene>
    <name evidence="1" type="ORF">RPERSI_LOCUS5269</name>
</gene>